<evidence type="ECO:0008006" key="3">
    <source>
        <dbReference type="Google" id="ProtNLM"/>
    </source>
</evidence>
<dbReference type="Proteomes" id="UP000184342">
    <property type="component" value="Unassembled WGS sequence"/>
</dbReference>
<evidence type="ECO:0000313" key="2">
    <source>
        <dbReference type="Proteomes" id="UP000184342"/>
    </source>
</evidence>
<dbReference type="STRING" id="1122934.SAMN02745691_01960"/>
<dbReference type="EMBL" id="FQYT01000021">
    <property type="protein sequence ID" value="SHJ43841.1"/>
    <property type="molecule type" value="Genomic_DNA"/>
</dbReference>
<sequence>MKKRLFVVFDMEESYSLRLVSFLIDMAGNIFDIRGFTDVEEFRRFCHEKEVEILLINEESLPFIEAEGMTARFILLKECAEMEMKFPYPGVYKYQPADQLIKEVLELCPLPEERDFFNRKEGGGAKILGVYSPVNGCGKTSFALSLTHMYSKNGTALYINLEDYSGLSKLLSSEFSNDISDLFYFYKQSHEKLSAKLFSTILTRHDIDIIPPIRYCRDLRNLEPEEWRDFICRIAEVSGYEIIVLDLSNMVGDVIPLLEMCRMIYMPVKRNELARARVQEFQEYVKNIGKEELLLKTKQMEIPGGYFLHTGNHYIESLLLSPFAGYVKDMAEEGEELWTRY</sequence>
<accession>A0A1M6JAX1</accession>
<keyword evidence="2" id="KW-1185">Reference proteome</keyword>
<dbReference type="OrthoDB" id="9777019at2"/>
<name>A0A1M6JAX1_9FIRM</name>
<dbReference type="Gene3D" id="3.40.50.300">
    <property type="entry name" value="P-loop containing nucleotide triphosphate hydrolases"/>
    <property type="match status" value="1"/>
</dbReference>
<evidence type="ECO:0000313" key="1">
    <source>
        <dbReference type="EMBL" id="SHJ43841.1"/>
    </source>
</evidence>
<dbReference type="RefSeq" id="WP_073994231.1">
    <property type="nucleotide sequence ID" value="NZ_FQYT01000021.1"/>
</dbReference>
<gene>
    <name evidence="1" type="ORF">SAMN02745691_01960</name>
</gene>
<dbReference type="Gene3D" id="3.40.50.10850">
    <property type="entry name" value="Ntrc-like two-domain protein"/>
    <property type="match status" value="1"/>
</dbReference>
<protein>
    <recommendedName>
        <fullName evidence="3">Cellulose biosynthesis protein BcsQ</fullName>
    </recommendedName>
</protein>
<dbReference type="InterPro" id="IPR027417">
    <property type="entry name" value="P-loop_NTPase"/>
</dbReference>
<dbReference type="SUPFAM" id="SSF52540">
    <property type="entry name" value="P-loop containing nucleoside triphosphate hydrolases"/>
    <property type="match status" value="1"/>
</dbReference>
<proteinExistence type="predicted"/>
<reference evidence="1 2" key="1">
    <citation type="submission" date="2016-11" db="EMBL/GenBank/DDBJ databases">
        <authorList>
            <person name="Jaros S."/>
            <person name="Januszkiewicz K."/>
            <person name="Wedrychowicz H."/>
        </authorList>
    </citation>
    <scope>NUCLEOTIDE SEQUENCE [LARGE SCALE GENOMIC DNA]</scope>
    <source>
        <strain evidence="1 2">DSM 15970</strain>
    </source>
</reference>
<dbReference type="AlphaFoldDB" id="A0A1M6JAX1"/>
<organism evidence="1 2">
    <name type="scientific">Parasporobacterium paucivorans DSM 15970</name>
    <dbReference type="NCBI Taxonomy" id="1122934"/>
    <lineage>
        <taxon>Bacteria</taxon>
        <taxon>Bacillati</taxon>
        <taxon>Bacillota</taxon>
        <taxon>Clostridia</taxon>
        <taxon>Lachnospirales</taxon>
        <taxon>Lachnospiraceae</taxon>
        <taxon>Parasporobacterium</taxon>
    </lineage>
</organism>